<protein>
    <submittedName>
        <fullName evidence="4">CsbD family protein</fullName>
    </submittedName>
</protein>
<feature type="region of interest" description="Disordered" evidence="2">
    <location>
        <begin position="1"/>
        <end position="66"/>
    </location>
</feature>
<dbReference type="AlphaFoldDB" id="A0A939F495"/>
<evidence type="ECO:0000313" key="5">
    <source>
        <dbReference type="Proteomes" id="UP000664167"/>
    </source>
</evidence>
<gene>
    <name evidence="4" type="ORF">J0695_04935</name>
</gene>
<comment type="caution">
    <text evidence="4">The sequence shown here is derived from an EMBL/GenBank/DDBJ whole genome shotgun (WGS) entry which is preliminary data.</text>
</comment>
<evidence type="ECO:0000259" key="3">
    <source>
        <dbReference type="Pfam" id="PF05532"/>
    </source>
</evidence>
<feature type="compositionally biased region" description="Basic and acidic residues" evidence="2">
    <location>
        <begin position="7"/>
        <end position="19"/>
    </location>
</feature>
<name>A0A939F495_9ACTN</name>
<dbReference type="EMBL" id="JAFLRJ010000036">
    <property type="protein sequence ID" value="MBO0511154.1"/>
    <property type="molecule type" value="Genomic_DNA"/>
</dbReference>
<dbReference type="Gene3D" id="1.10.1470.10">
    <property type="entry name" value="YjbJ"/>
    <property type="match status" value="1"/>
</dbReference>
<organism evidence="4 5">
    <name type="scientific">Streptomyces beijiangensis</name>
    <dbReference type="NCBI Taxonomy" id="163361"/>
    <lineage>
        <taxon>Bacteria</taxon>
        <taxon>Bacillati</taxon>
        <taxon>Actinomycetota</taxon>
        <taxon>Actinomycetes</taxon>
        <taxon>Kitasatosporales</taxon>
        <taxon>Streptomycetaceae</taxon>
        <taxon>Streptomyces</taxon>
    </lineage>
</organism>
<dbReference type="InterPro" id="IPR008462">
    <property type="entry name" value="CsbD"/>
</dbReference>
<reference evidence="4" key="1">
    <citation type="submission" date="2021-03" db="EMBL/GenBank/DDBJ databases">
        <title>Streptomyces poriferae sp. nov., a novel marine sponge-derived Actinobacteria species with anti-MRSA activity.</title>
        <authorList>
            <person name="Sandoval-Powers M."/>
            <person name="Kralova S."/>
            <person name="Nguyen G.-S."/>
            <person name="Fawwal D."/>
            <person name="Degnes K."/>
            <person name="Klinkenberg G."/>
            <person name="Sletta H."/>
            <person name="Wentzel A."/>
            <person name="Liles M.R."/>
        </authorList>
    </citation>
    <scope>NUCLEOTIDE SEQUENCE</scope>
    <source>
        <strain evidence="4">DSM 41794</strain>
    </source>
</reference>
<dbReference type="InterPro" id="IPR036629">
    <property type="entry name" value="YjbJ_sf"/>
</dbReference>
<dbReference type="Pfam" id="PF05532">
    <property type="entry name" value="CsbD"/>
    <property type="match status" value="1"/>
</dbReference>
<keyword evidence="5" id="KW-1185">Reference proteome</keyword>
<accession>A0A939F495</accession>
<feature type="domain" description="CsbD-like" evidence="3">
    <location>
        <begin position="6"/>
        <end position="52"/>
    </location>
</feature>
<sequence length="66" mass="6845">MGDDNGTFDKLKGKAKEAVGKATGNDRMTGEGKTDQAKGKAKDMVESAKDTLAGAKDSLTGDKKPE</sequence>
<feature type="compositionally biased region" description="Basic and acidic residues" evidence="2">
    <location>
        <begin position="28"/>
        <end position="49"/>
    </location>
</feature>
<dbReference type="RefSeq" id="WP_206960507.1">
    <property type="nucleotide sequence ID" value="NZ_BAAAJJ010000012.1"/>
</dbReference>
<dbReference type="Proteomes" id="UP000664167">
    <property type="component" value="Unassembled WGS sequence"/>
</dbReference>
<evidence type="ECO:0000313" key="4">
    <source>
        <dbReference type="EMBL" id="MBO0511154.1"/>
    </source>
</evidence>
<dbReference type="SUPFAM" id="SSF69047">
    <property type="entry name" value="Hypothetical protein YjbJ"/>
    <property type="match status" value="1"/>
</dbReference>
<comment type="similarity">
    <text evidence="1">Belongs to the UPF0337 (CsbD) family.</text>
</comment>
<proteinExistence type="inferred from homology"/>
<evidence type="ECO:0000256" key="2">
    <source>
        <dbReference type="SAM" id="MobiDB-lite"/>
    </source>
</evidence>
<evidence type="ECO:0000256" key="1">
    <source>
        <dbReference type="ARBA" id="ARBA00009129"/>
    </source>
</evidence>